<dbReference type="Gene3D" id="2.20.25.10">
    <property type="match status" value="1"/>
</dbReference>
<evidence type="ECO:0000313" key="2">
    <source>
        <dbReference type="Proteomes" id="UP000020077"/>
    </source>
</evidence>
<dbReference type="Pfam" id="PF02566">
    <property type="entry name" value="OsmC"/>
    <property type="match status" value="1"/>
</dbReference>
<reference evidence="1 2" key="1">
    <citation type="submission" date="2014-02" db="EMBL/GenBank/DDBJ databases">
        <title>Expanding our view of genomic diversity in Candidatus Accumulibacter clades.</title>
        <authorList>
            <person name="Skennerton C.T."/>
            <person name="Barr J.J."/>
            <person name="Slater F.R."/>
            <person name="Bond P.L."/>
            <person name="Tyson G.W."/>
        </authorList>
    </citation>
    <scope>NUCLEOTIDE SEQUENCE [LARGE SCALE GENOMIC DNA]</scope>
    <source>
        <strain evidence="2">BA-91</strain>
    </source>
</reference>
<sequence length="139" mass="14994">MECKVKWIGDGMSFVAETGSNHALVMDGAPEAGGRNLAPRPMELLLAGTGGCAAFDVVLILKKGRYGVTGCEVSLQAERAEAEPRVFTHIHFHFRVSGKQLKQDAVARAIELSKDKYCSASIMLGKTATITHDFEIVES</sequence>
<dbReference type="PANTHER" id="PTHR34352:SF1">
    <property type="entry name" value="PROTEIN YHFA"/>
    <property type="match status" value="1"/>
</dbReference>
<accession>A0A080LVG8</accession>
<dbReference type="AlphaFoldDB" id="A0A080LVG8"/>
<gene>
    <name evidence="1" type="ORF">AW09_002217</name>
</gene>
<dbReference type="NCBIfam" id="NF008009">
    <property type="entry name" value="PRK10738.1"/>
    <property type="match status" value="1"/>
</dbReference>
<dbReference type="InterPro" id="IPR036102">
    <property type="entry name" value="OsmC/Ohrsf"/>
</dbReference>
<dbReference type="InterPro" id="IPR003718">
    <property type="entry name" value="OsmC/Ohr_fam"/>
</dbReference>
<name>A0A080LVG8_9PROT</name>
<dbReference type="EMBL" id="JDVG02000366">
    <property type="protein sequence ID" value="KFB72601.1"/>
    <property type="molecule type" value="Genomic_DNA"/>
</dbReference>
<dbReference type="SUPFAM" id="SSF82784">
    <property type="entry name" value="OsmC-like"/>
    <property type="match status" value="1"/>
</dbReference>
<dbReference type="InterPro" id="IPR015946">
    <property type="entry name" value="KH_dom-like_a/b"/>
</dbReference>
<protein>
    <submittedName>
        <fullName evidence="1">OsmC-like protein</fullName>
    </submittedName>
</protein>
<dbReference type="Gene3D" id="3.30.300.20">
    <property type="match status" value="1"/>
</dbReference>
<evidence type="ECO:0000313" key="1">
    <source>
        <dbReference type="EMBL" id="KFB72601.1"/>
    </source>
</evidence>
<comment type="caution">
    <text evidence="1">The sequence shown here is derived from an EMBL/GenBank/DDBJ whole genome shotgun (WGS) entry which is preliminary data.</text>
</comment>
<dbReference type="PANTHER" id="PTHR34352">
    <property type="entry name" value="PROTEIN YHFA"/>
    <property type="match status" value="1"/>
</dbReference>
<organism evidence="1 2">
    <name type="scientific">Candidatus Accumulibacter phosphatis</name>
    <dbReference type="NCBI Taxonomy" id="327160"/>
    <lineage>
        <taxon>Bacteria</taxon>
        <taxon>Pseudomonadati</taxon>
        <taxon>Pseudomonadota</taxon>
        <taxon>Betaproteobacteria</taxon>
        <taxon>Candidatus Accumulibacter</taxon>
    </lineage>
</organism>
<dbReference type="Proteomes" id="UP000020077">
    <property type="component" value="Unassembled WGS sequence"/>
</dbReference>
<proteinExistence type="predicted"/>